<dbReference type="Gene3D" id="3.90.45.10">
    <property type="entry name" value="Peptide deformylase"/>
    <property type="match status" value="1"/>
</dbReference>
<evidence type="ECO:0000313" key="6">
    <source>
        <dbReference type="Proteomes" id="UP001189429"/>
    </source>
</evidence>
<keyword evidence="3" id="KW-0479">Metal-binding</keyword>
<evidence type="ECO:0000256" key="1">
    <source>
        <dbReference type="ARBA" id="ARBA00010759"/>
    </source>
</evidence>
<dbReference type="SUPFAM" id="SSF56420">
    <property type="entry name" value="Peptide deformylase"/>
    <property type="match status" value="1"/>
</dbReference>
<dbReference type="PIRSF" id="PIRSF004749">
    <property type="entry name" value="Pep_def"/>
    <property type="match status" value="1"/>
</dbReference>
<organism evidence="5 6">
    <name type="scientific">Prorocentrum cordatum</name>
    <dbReference type="NCBI Taxonomy" id="2364126"/>
    <lineage>
        <taxon>Eukaryota</taxon>
        <taxon>Sar</taxon>
        <taxon>Alveolata</taxon>
        <taxon>Dinophyceae</taxon>
        <taxon>Prorocentrales</taxon>
        <taxon>Prorocentraceae</taxon>
        <taxon>Prorocentrum</taxon>
    </lineage>
</organism>
<comment type="catalytic activity">
    <reaction evidence="3">
        <text>N-terminal N-formyl-L-methionyl-[peptide] + H2O = N-terminal L-methionyl-[peptide] + formate</text>
        <dbReference type="Rhea" id="RHEA:24420"/>
        <dbReference type="Rhea" id="RHEA-COMP:10639"/>
        <dbReference type="Rhea" id="RHEA-COMP:10640"/>
        <dbReference type="ChEBI" id="CHEBI:15377"/>
        <dbReference type="ChEBI" id="CHEBI:15740"/>
        <dbReference type="ChEBI" id="CHEBI:49298"/>
        <dbReference type="ChEBI" id="CHEBI:64731"/>
        <dbReference type="EC" id="3.5.1.88"/>
    </reaction>
</comment>
<proteinExistence type="inferred from homology"/>
<dbReference type="PANTHER" id="PTHR10458">
    <property type="entry name" value="PEPTIDE DEFORMYLASE"/>
    <property type="match status" value="1"/>
</dbReference>
<keyword evidence="6" id="KW-1185">Reference proteome</keyword>
<keyword evidence="3" id="KW-0648">Protein biosynthesis</keyword>
<name>A0ABN9TS90_9DINO</name>
<comment type="function">
    <text evidence="3">Removes the formyl group from the N-terminal Met of newly synthesized proteins.</text>
</comment>
<dbReference type="PRINTS" id="PR01576">
    <property type="entry name" value="PDEFORMYLASE"/>
</dbReference>
<feature type="region of interest" description="Disordered" evidence="4">
    <location>
        <begin position="135"/>
        <end position="157"/>
    </location>
</feature>
<comment type="similarity">
    <text evidence="1 3">Belongs to the polypeptide deformylase family.</text>
</comment>
<evidence type="ECO:0000256" key="3">
    <source>
        <dbReference type="RuleBase" id="RU362111"/>
    </source>
</evidence>
<evidence type="ECO:0000256" key="4">
    <source>
        <dbReference type="SAM" id="MobiDB-lite"/>
    </source>
</evidence>
<sequence>MGVYGGIGIAAPQIGWWTRAMCFGINGSNPRYPDAGSVPFQFWVNPEIVWSSSDTNWMWEGCLSVPGMRGWVERPKEVRLRGLDERGVEREVSMSGLEARVAQHELDHLDGTLFPERVTGARFLVPQQVFDAREGWAEDWPSPGSRRTGPGGLCDEQ</sequence>
<gene>
    <name evidence="5" type="ORF">PCOR1329_LOCUS41522</name>
</gene>
<dbReference type="EC" id="3.5.1.88" evidence="2 3"/>
<evidence type="ECO:0000256" key="2">
    <source>
        <dbReference type="ARBA" id="ARBA00012175"/>
    </source>
</evidence>
<accession>A0ABN9TS90</accession>
<reference evidence="5" key="1">
    <citation type="submission" date="2023-10" db="EMBL/GenBank/DDBJ databases">
        <authorList>
            <person name="Chen Y."/>
            <person name="Shah S."/>
            <person name="Dougan E. K."/>
            <person name="Thang M."/>
            <person name="Chan C."/>
        </authorList>
    </citation>
    <scope>NUCLEOTIDE SEQUENCE [LARGE SCALE GENOMIC DNA]</scope>
</reference>
<comment type="caution">
    <text evidence="5">The sequence shown here is derived from an EMBL/GenBank/DDBJ whole genome shotgun (WGS) entry which is preliminary data.</text>
</comment>
<evidence type="ECO:0000313" key="5">
    <source>
        <dbReference type="EMBL" id="CAK0848630.1"/>
    </source>
</evidence>
<dbReference type="InterPro" id="IPR023635">
    <property type="entry name" value="Peptide_deformylase"/>
</dbReference>
<dbReference type="EMBL" id="CAUYUJ010014994">
    <property type="protein sequence ID" value="CAK0848630.1"/>
    <property type="molecule type" value="Genomic_DNA"/>
</dbReference>
<dbReference type="Pfam" id="PF01327">
    <property type="entry name" value="Pep_deformylase"/>
    <property type="match status" value="1"/>
</dbReference>
<protein>
    <recommendedName>
        <fullName evidence="2 3">Peptide deformylase</fullName>
        <ecNumber evidence="2 3">3.5.1.88</ecNumber>
    </recommendedName>
</protein>
<dbReference type="InterPro" id="IPR036821">
    <property type="entry name" value="Peptide_deformylase_sf"/>
</dbReference>
<dbReference type="PANTHER" id="PTHR10458:SF22">
    <property type="entry name" value="PEPTIDE DEFORMYLASE"/>
    <property type="match status" value="1"/>
</dbReference>
<keyword evidence="3" id="KW-0378">Hydrolase</keyword>
<dbReference type="Proteomes" id="UP001189429">
    <property type="component" value="Unassembled WGS sequence"/>
</dbReference>
<dbReference type="CDD" id="cd00487">
    <property type="entry name" value="Pep_deformylase"/>
    <property type="match status" value="1"/>
</dbReference>